<organism evidence="1 2">
    <name type="scientific">Roseibacillus ishigakijimensis</name>
    <dbReference type="NCBI Taxonomy" id="454146"/>
    <lineage>
        <taxon>Bacteria</taxon>
        <taxon>Pseudomonadati</taxon>
        <taxon>Verrucomicrobiota</taxon>
        <taxon>Verrucomicrobiia</taxon>
        <taxon>Verrucomicrobiales</taxon>
        <taxon>Verrucomicrobiaceae</taxon>
        <taxon>Roseibacillus</taxon>
    </lineage>
</organism>
<evidence type="ECO:0000313" key="1">
    <source>
        <dbReference type="EMBL" id="MBK1835422.1"/>
    </source>
</evidence>
<reference evidence="1" key="1">
    <citation type="submission" date="2021-01" db="EMBL/GenBank/DDBJ databases">
        <title>Modified the classification status of verrucomicrobia.</title>
        <authorList>
            <person name="Feng X."/>
        </authorList>
    </citation>
    <scope>NUCLEOTIDE SEQUENCE</scope>
    <source>
        <strain evidence="1">KCTC 12986</strain>
    </source>
</reference>
<keyword evidence="2" id="KW-1185">Reference proteome</keyword>
<comment type="caution">
    <text evidence="1">The sequence shown here is derived from an EMBL/GenBank/DDBJ whole genome shotgun (WGS) entry which is preliminary data.</text>
</comment>
<accession>A0A934RT30</accession>
<dbReference type="AlphaFoldDB" id="A0A934RT30"/>
<sequence>MSEEAGEWKDYDYRDDEEGHCHYFLTGGATRDQVRQVYEEIMDCCLLPALPIEPGPAIALHYRKFIAWEKAPPEFCVEMASWLADRTGVARVLVASDHDPTAEEILIQLEERGLRSEVLAAGSGLAGDFDRDEQRVRDFVQVWRTLTSCRWAVSNAISSTVLDASRALGHEVWSFGSVGARTDNRCEFFTRFGFDALTIPSREE</sequence>
<protein>
    <submittedName>
        <fullName evidence="1">Uncharacterized protein</fullName>
    </submittedName>
</protein>
<dbReference type="RefSeq" id="WP_200392857.1">
    <property type="nucleotide sequence ID" value="NZ_JAENIO010000052.1"/>
</dbReference>
<gene>
    <name evidence="1" type="ORF">JIN78_15235</name>
</gene>
<evidence type="ECO:0000313" key="2">
    <source>
        <dbReference type="Proteomes" id="UP000604083"/>
    </source>
</evidence>
<dbReference type="Proteomes" id="UP000604083">
    <property type="component" value="Unassembled WGS sequence"/>
</dbReference>
<dbReference type="EMBL" id="JAENIO010000052">
    <property type="protein sequence ID" value="MBK1835422.1"/>
    <property type="molecule type" value="Genomic_DNA"/>
</dbReference>
<proteinExistence type="predicted"/>
<name>A0A934RT30_9BACT</name>